<dbReference type="SUPFAM" id="SSF57850">
    <property type="entry name" value="RING/U-box"/>
    <property type="match status" value="2"/>
</dbReference>
<keyword evidence="5" id="KW-0677">Repeat</keyword>
<evidence type="ECO:0000256" key="9">
    <source>
        <dbReference type="PROSITE-ProRule" id="PRU00175"/>
    </source>
</evidence>
<dbReference type="InterPro" id="IPR016135">
    <property type="entry name" value="UBQ-conjugating_enzyme/RWD"/>
</dbReference>
<dbReference type="SUPFAM" id="SSF54495">
    <property type="entry name" value="UBC-like"/>
    <property type="match status" value="1"/>
</dbReference>
<dbReference type="AlphaFoldDB" id="H2YA29"/>
<dbReference type="GO" id="GO:0016567">
    <property type="term" value="P:protein ubiquitination"/>
    <property type="evidence" value="ECO:0007669"/>
    <property type="project" value="InterPro"/>
</dbReference>
<dbReference type="PROSITE" id="PS50908">
    <property type="entry name" value="RWD"/>
    <property type="match status" value="1"/>
</dbReference>
<dbReference type="Pfam" id="PF01485">
    <property type="entry name" value="IBR"/>
    <property type="match status" value="1"/>
</dbReference>
<dbReference type="InterPro" id="IPR006575">
    <property type="entry name" value="RWD_dom"/>
</dbReference>
<evidence type="ECO:0000256" key="7">
    <source>
        <dbReference type="ARBA" id="ARBA00022786"/>
    </source>
</evidence>
<keyword evidence="3" id="KW-0808">Transferase</keyword>
<dbReference type="GeneTree" id="ENSGT00940000154507"/>
<dbReference type="Ensembl" id="ENSCSAVT00000002215.1">
    <property type="protein sequence ID" value="ENSCSAVP00000002177.1"/>
    <property type="gene ID" value="ENSCSAVG00000001276.1"/>
</dbReference>
<dbReference type="InterPro" id="IPR001841">
    <property type="entry name" value="Znf_RING"/>
</dbReference>
<dbReference type="PROSITE" id="PS50089">
    <property type="entry name" value="ZF_RING_2"/>
    <property type="match status" value="1"/>
</dbReference>
<dbReference type="HOGENOM" id="CLU_021364_2_1_1"/>
<dbReference type="PROSITE" id="PS00518">
    <property type="entry name" value="ZF_RING_1"/>
    <property type="match status" value="1"/>
</dbReference>
<keyword evidence="7" id="KW-0833">Ubl conjugation pathway</keyword>
<dbReference type="Pfam" id="PF05773">
    <property type="entry name" value="RWD"/>
    <property type="match status" value="1"/>
</dbReference>
<keyword evidence="14" id="KW-1185">Reference proteome</keyword>
<evidence type="ECO:0000256" key="2">
    <source>
        <dbReference type="ARBA" id="ARBA00012251"/>
    </source>
</evidence>
<dbReference type="Gene3D" id="3.10.110.10">
    <property type="entry name" value="Ubiquitin Conjugating Enzyme"/>
    <property type="match status" value="1"/>
</dbReference>
<comment type="catalytic activity">
    <reaction evidence="1">
        <text>[E2 ubiquitin-conjugating enzyme]-S-ubiquitinyl-L-cysteine + [acceptor protein]-L-lysine = [E2 ubiquitin-conjugating enzyme]-L-cysteine + [acceptor protein]-N(6)-ubiquitinyl-L-lysine.</text>
        <dbReference type="EC" id="2.3.2.31"/>
    </reaction>
</comment>
<dbReference type="GO" id="GO:0061630">
    <property type="term" value="F:ubiquitin protein ligase activity"/>
    <property type="evidence" value="ECO:0007669"/>
    <property type="project" value="UniProtKB-EC"/>
</dbReference>
<evidence type="ECO:0000313" key="14">
    <source>
        <dbReference type="Proteomes" id="UP000007875"/>
    </source>
</evidence>
<dbReference type="PANTHER" id="PTHR11685">
    <property type="entry name" value="RBR FAMILY RING FINGER AND IBR DOMAIN-CONTAINING"/>
    <property type="match status" value="1"/>
</dbReference>
<organism evidence="13 14">
    <name type="scientific">Ciona savignyi</name>
    <name type="common">Pacific transparent sea squirt</name>
    <dbReference type="NCBI Taxonomy" id="51511"/>
    <lineage>
        <taxon>Eukaryota</taxon>
        <taxon>Metazoa</taxon>
        <taxon>Chordata</taxon>
        <taxon>Tunicata</taxon>
        <taxon>Ascidiacea</taxon>
        <taxon>Phlebobranchia</taxon>
        <taxon>Cionidae</taxon>
        <taxon>Ciona</taxon>
    </lineage>
</organism>
<evidence type="ECO:0000256" key="5">
    <source>
        <dbReference type="ARBA" id="ARBA00022737"/>
    </source>
</evidence>
<dbReference type="EC" id="2.3.2.31" evidence="2"/>
<evidence type="ECO:0000313" key="13">
    <source>
        <dbReference type="Ensembl" id="ENSCSAVP00000002177.1"/>
    </source>
</evidence>
<dbReference type="GO" id="GO:0008270">
    <property type="term" value="F:zinc ion binding"/>
    <property type="evidence" value="ECO:0007669"/>
    <property type="project" value="UniProtKB-KW"/>
</dbReference>
<dbReference type="InterPro" id="IPR002867">
    <property type="entry name" value="IBR_dom"/>
</dbReference>
<dbReference type="Gene3D" id="3.30.40.10">
    <property type="entry name" value="Zinc/RING finger domain, C3HC4 (zinc finger)"/>
    <property type="match status" value="1"/>
</dbReference>
<dbReference type="OMA" id="EGCENEA"/>
<feature type="domain" description="RING-type" evidence="10">
    <location>
        <begin position="206"/>
        <end position="252"/>
    </location>
</feature>
<accession>H2YA29</accession>
<reference evidence="13" key="2">
    <citation type="submission" date="2025-08" db="UniProtKB">
        <authorList>
            <consortium name="Ensembl"/>
        </authorList>
    </citation>
    <scope>IDENTIFICATION</scope>
</reference>
<evidence type="ECO:0000259" key="11">
    <source>
        <dbReference type="PROSITE" id="PS50908"/>
    </source>
</evidence>
<dbReference type="STRING" id="51511.ENSCSAVP00000002177"/>
<dbReference type="InterPro" id="IPR031128">
    <property type="entry name" value="RNF14_RING-HC_Zfn"/>
</dbReference>
<dbReference type="InterPro" id="IPR013083">
    <property type="entry name" value="Znf_RING/FYVE/PHD"/>
</dbReference>
<dbReference type="eggNOG" id="KOG1814">
    <property type="taxonomic scope" value="Eukaryota"/>
</dbReference>
<dbReference type="FunCoup" id="H2YA29">
    <property type="interactions" value="20"/>
</dbReference>
<name>H2YA29_CIOSA</name>
<dbReference type="InterPro" id="IPR031127">
    <property type="entry name" value="E3_UB_ligase_RBR"/>
</dbReference>
<dbReference type="CDD" id="cd23820">
    <property type="entry name" value="RWD_RNF14"/>
    <property type="match status" value="1"/>
</dbReference>
<evidence type="ECO:0000256" key="8">
    <source>
        <dbReference type="ARBA" id="ARBA00022833"/>
    </source>
</evidence>
<dbReference type="CDD" id="cd16628">
    <property type="entry name" value="RING-HC_RBR_RNF14"/>
    <property type="match status" value="1"/>
</dbReference>
<keyword evidence="4" id="KW-0479">Metal-binding</keyword>
<dbReference type="InterPro" id="IPR017907">
    <property type="entry name" value="Znf_RING_CS"/>
</dbReference>
<dbReference type="FunFam" id="3.30.40.10:FF:000137">
    <property type="entry name" value="RanBP-type and C3HC4-type zinc finger-containing protein 1"/>
    <property type="match status" value="1"/>
</dbReference>
<dbReference type="SMART" id="SM00591">
    <property type="entry name" value="RWD"/>
    <property type="match status" value="1"/>
</dbReference>
<proteinExistence type="predicted"/>
<evidence type="ECO:0000256" key="6">
    <source>
        <dbReference type="ARBA" id="ARBA00022771"/>
    </source>
</evidence>
<protein>
    <recommendedName>
        <fullName evidence="2">RBR-type E3 ubiquitin transferase</fullName>
        <ecNumber evidence="2">2.3.2.31</ecNumber>
    </recommendedName>
</protein>
<dbReference type="Proteomes" id="UP000007875">
    <property type="component" value="Unassembled WGS sequence"/>
</dbReference>
<dbReference type="PROSITE" id="PS51873">
    <property type="entry name" value="TRIAD"/>
    <property type="match status" value="1"/>
</dbReference>
<feature type="domain" description="RING-type" evidence="12">
    <location>
        <begin position="202"/>
        <end position="404"/>
    </location>
</feature>
<evidence type="ECO:0000256" key="1">
    <source>
        <dbReference type="ARBA" id="ARBA00001798"/>
    </source>
</evidence>
<reference evidence="14" key="1">
    <citation type="submission" date="2003-08" db="EMBL/GenBank/DDBJ databases">
        <authorList>
            <person name="Birren B."/>
            <person name="Nusbaum C."/>
            <person name="Abebe A."/>
            <person name="Abouelleil A."/>
            <person name="Adekoya E."/>
            <person name="Ait-zahra M."/>
            <person name="Allen N."/>
            <person name="Allen T."/>
            <person name="An P."/>
            <person name="Anderson M."/>
            <person name="Anderson S."/>
            <person name="Arachchi H."/>
            <person name="Armbruster J."/>
            <person name="Bachantsang P."/>
            <person name="Baldwin J."/>
            <person name="Barry A."/>
            <person name="Bayul T."/>
            <person name="Blitshsteyn B."/>
            <person name="Bloom T."/>
            <person name="Blye J."/>
            <person name="Boguslavskiy L."/>
            <person name="Borowsky M."/>
            <person name="Boukhgalter B."/>
            <person name="Brunache A."/>
            <person name="Butler J."/>
            <person name="Calixte N."/>
            <person name="Calvo S."/>
            <person name="Camarata J."/>
            <person name="Campo K."/>
            <person name="Chang J."/>
            <person name="Cheshatsang Y."/>
            <person name="Citroen M."/>
            <person name="Collymore A."/>
            <person name="Considine T."/>
            <person name="Cook A."/>
            <person name="Cooke P."/>
            <person name="Corum B."/>
            <person name="Cuomo C."/>
            <person name="David R."/>
            <person name="Dawoe T."/>
            <person name="Degray S."/>
            <person name="Dodge S."/>
            <person name="Dooley K."/>
            <person name="Dorje P."/>
            <person name="Dorjee K."/>
            <person name="Dorris L."/>
            <person name="Duffey N."/>
            <person name="Dupes A."/>
            <person name="Elkins T."/>
            <person name="Engels R."/>
            <person name="Erickson J."/>
            <person name="Farina A."/>
            <person name="Faro S."/>
            <person name="Ferreira P."/>
            <person name="Fischer H."/>
            <person name="Fitzgerald M."/>
            <person name="Foley K."/>
            <person name="Gage D."/>
            <person name="Galagan J."/>
            <person name="Gearin G."/>
            <person name="Gnerre S."/>
            <person name="Gnirke A."/>
            <person name="Goyette A."/>
            <person name="Graham J."/>
            <person name="Grandbois E."/>
            <person name="Gyaltsen K."/>
            <person name="Hafez N."/>
            <person name="Hagopian D."/>
            <person name="Hagos B."/>
            <person name="Hall J."/>
            <person name="Hatcher B."/>
            <person name="Heller A."/>
            <person name="Higgins H."/>
            <person name="Honan T."/>
            <person name="Horn A."/>
            <person name="Houde N."/>
            <person name="Hughes L."/>
            <person name="Hulme W."/>
            <person name="Husby E."/>
            <person name="Iliev I."/>
            <person name="Jaffe D."/>
            <person name="Jones C."/>
            <person name="Kamal M."/>
            <person name="Kamat A."/>
            <person name="Kamvysselis M."/>
            <person name="Karlsson E."/>
            <person name="Kells C."/>
            <person name="Kieu A."/>
            <person name="Kisner P."/>
            <person name="Kodira C."/>
            <person name="Kulbokas E."/>
            <person name="Labutti K."/>
            <person name="Lama D."/>
            <person name="Landers T."/>
            <person name="Leger J."/>
            <person name="Levine S."/>
            <person name="Lewis D."/>
            <person name="Lewis T."/>
            <person name="Lindblad-toh K."/>
            <person name="Liu X."/>
            <person name="Lokyitsang T."/>
            <person name="Lokyitsang Y."/>
            <person name="Lucien O."/>
            <person name="Lui A."/>
            <person name="Ma L.J."/>
            <person name="Mabbitt R."/>
            <person name="Macdonald J."/>
            <person name="Maclean C."/>
            <person name="Major J."/>
            <person name="Manning J."/>
            <person name="Marabella R."/>
            <person name="Maru K."/>
            <person name="Matthews C."/>
            <person name="Mauceli E."/>
            <person name="Mccarthy M."/>
            <person name="Mcdonough S."/>
            <person name="Mcghee T."/>
            <person name="Meldrim J."/>
            <person name="Meneus L."/>
            <person name="Mesirov J."/>
            <person name="Mihalev A."/>
            <person name="Mihova T."/>
            <person name="Mikkelsen T."/>
            <person name="Mlenga V."/>
            <person name="Moru K."/>
            <person name="Mozes J."/>
            <person name="Mulrain L."/>
            <person name="Munson G."/>
            <person name="Naylor J."/>
            <person name="Newes C."/>
            <person name="Nguyen C."/>
            <person name="Nguyen N."/>
            <person name="Nguyen T."/>
            <person name="Nicol R."/>
            <person name="Nielsen C."/>
            <person name="Nizzari M."/>
            <person name="Norbu C."/>
            <person name="Norbu N."/>
            <person name="O'donnell P."/>
            <person name="Okoawo O."/>
            <person name="O'leary S."/>
            <person name="Omotosho B."/>
            <person name="O'neill K."/>
            <person name="Osman S."/>
            <person name="Parker S."/>
            <person name="Perrin D."/>
            <person name="Phunkhang P."/>
            <person name="Piqani B."/>
            <person name="Purcell S."/>
            <person name="Rachupka T."/>
            <person name="Ramasamy U."/>
            <person name="Rameau R."/>
            <person name="Ray V."/>
            <person name="Raymond C."/>
            <person name="Retta R."/>
            <person name="Richardson S."/>
            <person name="Rise C."/>
            <person name="Rodriguez J."/>
            <person name="Rogers J."/>
            <person name="Rogov P."/>
            <person name="Rutman M."/>
            <person name="Schupbach R."/>
            <person name="Seaman C."/>
            <person name="Settipalli S."/>
            <person name="Sharpe T."/>
            <person name="Sheridan J."/>
            <person name="Sherpa N."/>
            <person name="Shi J."/>
            <person name="Smirnov S."/>
            <person name="Smith C."/>
            <person name="Sougnez C."/>
            <person name="Spencer B."/>
            <person name="Stalker J."/>
            <person name="Stange-thomann N."/>
            <person name="Stavropoulos S."/>
            <person name="Stetson K."/>
            <person name="Stone C."/>
            <person name="Stone S."/>
            <person name="Stubbs M."/>
            <person name="Talamas J."/>
            <person name="Tchuinga P."/>
            <person name="Tenzing P."/>
            <person name="Tesfaye S."/>
            <person name="Theodore J."/>
            <person name="Thoulutsang Y."/>
            <person name="Topham K."/>
            <person name="Towey S."/>
            <person name="Tsamla T."/>
            <person name="Tsomo N."/>
            <person name="Vallee D."/>
            <person name="Vassiliev H."/>
            <person name="Venkataraman V."/>
            <person name="Vinson J."/>
            <person name="Vo A."/>
            <person name="Wade C."/>
            <person name="Wang S."/>
            <person name="Wangchuk T."/>
            <person name="Wangdi T."/>
            <person name="Whittaker C."/>
            <person name="Wilkinson J."/>
            <person name="Wu Y."/>
            <person name="Wyman D."/>
            <person name="Yadav S."/>
            <person name="Yang S."/>
            <person name="Yang X."/>
            <person name="Yeager S."/>
            <person name="Yee E."/>
            <person name="Young G."/>
            <person name="Zainoun J."/>
            <person name="Zembeck L."/>
            <person name="Zimmer A."/>
            <person name="Zody M."/>
            <person name="Lander E."/>
        </authorList>
    </citation>
    <scope>NUCLEOTIDE SEQUENCE [LARGE SCALE GENOMIC DNA]</scope>
</reference>
<dbReference type="InParanoid" id="H2YA29"/>
<reference evidence="13" key="3">
    <citation type="submission" date="2025-09" db="UniProtKB">
        <authorList>
            <consortium name="Ensembl"/>
        </authorList>
    </citation>
    <scope>IDENTIFICATION</scope>
</reference>
<evidence type="ECO:0000256" key="3">
    <source>
        <dbReference type="ARBA" id="ARBA00022679"/>
    </source>
</evidence>
<feature type="domain" description="RWD" evidence="11">
    <location>
        <begin position="8"/>
        <end position="135"/>
    </location>
</feature>
<keyword evidence="6 9" id="KW-0863">Zinc-finger</keyword>
<dbReference type="InterPro" id="IPR044066">
    <property type="entry name" value="TRIAD_supradom"/>
</dbReference>
<dbReference type="SMART" id="SM00647">
    <property type="entry name" value="IBR"/>
    <property type="match status" value="1"/>
</dbReference>
<sequence length="404" mass="46166">MNQEDRENELLALESILDSATFKFNDSTGRLDIFPQLSISPIKIHVDLNCGTGNDDFPNGELRGVNFLPPYELNFSLPENYPASESPKFNLSCMWLSTSQLNKLCRKLDEIWNRNTGNVILYDWYQFLQEESLDFLGITDILHLRNEFPSATNDSRINGASVKSQSRNEFRRAIQTTLNYAEILPMLLKYDREKCRENFITAIFACNICFEDKKGMDCLQFKDCGHVYCKKCISSYFEIHITEGAISSLICPEPECKTTALPNQAWVVKDAVKQHLYDRYEKLLLQTTLDTMSDILYCPLVHCQSPVIIEPDATIGQCPSCSYAFCVHCKLAYHGVSPCKIAAREIIRLCKEYEEGDHTKKMEMEKKYGRKVLRKALDDKATQEWVDSNTKPCPGCNAAIQVSE</sequence>
<evidence type="ECO:0000256" key="4">
    <source>
        <dbReference type="ARBA" id="ARBA00022723"/>
    </source>
</evidence>
<keyword evidence="8" id="KW-0862">Zinc</keyword>
<evidence type="ECO:0000259" key="12">
    <source>
        <dbReference type="PROSITE" id="PS51873"/>
    </source>
</evidence>
<dbReference type="CDD" id="cd20341">
    <property type="entry name" value="BRcat_RBR_RNF14"/>
    <property type="match status" value="1"/>
</dbReference>
<dbReference type="Gene3D" id="2.20.25.20">
    <property type="match status" value="1"/>
</dbReference>
<evidence type="ECO:0000259" key="10">
    <source>
        <dbReference type="PROSITE" id="PS50089"/>
    </source>
</evidence>